<dbReference type="Pfam" id="PF18029">
    <property type="entry name" value="Glyoxalase_6"/>
    <property type="match status" value="1"/>
</dbReference>
<protein>
    <submittedName>
        <fullName evidence="2">Glyoxalase</fullName>
    </submittedName>
</protein>
<dbReference type="Proteomes" id="UP001053296">
    <property type="component" value="Chromosome"/>
</dbReference>
<name>A0ABN6EWP2_9BACT</name>
<feature type="domain" description="VOC" evidence="1">
    <location>
        <begin position="6"/>
        <end position="119"/>
    </location>
</feature>
<dbReference type="EMBL" id="AP024485">
    <property type="protein sequence ID" value="BCS89441.1"/>
    <property type="molecule type" value="Genomic_DNA"/>
</dbReference>
<dbReference type="InterPro" id="IPR041581">
    <property type="entry name" value="Glyoxalase_6"/>
</dbReference>
<reference evidence="2" key="1">
    <citation type="journal article" date="2022" name="Arch. Microbiol.">
        <title>Pseudodesulfovibrio sediminis sp. nov., a mesophilic and neutrophilic sulfate-reducing bacterium isolated from sediment of a brackish lake.</title>
        <authorList>
            <person name="Takahashi A."/>
            <person name="Kojima H."/>
            <person name="Watanabe M."/>
            <person name="Fukui M."/>
        </authorList>
    </citation>
    <scope>NUCLEOTIDE SEQUENCE</scope>
    <source>
        <strain evidence="2">SF6</strain>
    </source>
</reference>
<dbReference type="PROSITE" id="PS51819">
    <property type="entry name" value="VOC"/>
    <property type="match status" value="2"/>
</dbReference>
<evidence type="ECO:0000259" key="1">
    <source>
        <dbReference type="PROSITE" id="PS51819"/>
    </source>
</evidence>
<accession>A0ABN6EWP2</accession>
<organism evidence="2 3">
    <name type="scientific">Pseudodesulfovibrio sediminis</name>
    <dbReference type="NCBI Taxonomy" id="2810563"/>
    <lineage>
        <taxon>Bacteria</taxon>
        <taxon>Pseudomonadati</taxon>
        <taxon>Thermodesulfobacteriota</taxon>
        <taxon>Desulfovibrionia</taxon>
        <taxon>Desulfovibrionales</taxon>
        <taxon>Desulfovibrionaceae</taxon>
    </lineage>
</organism>
<dbReference type="InterPro" id="IPR029068">
    <property type="entry name" value="Glyas_Bleomycin-R_OHBP_Dase"/>
</dbReference>
<gene>
    <name evidence="2" type="ORF">PSDVSF_26830</name>
</gene>
<dbReference type="InterPro" id="IPR052164">
    <property type="entry name" value="Anthracycline_SecMetBiosynth"/>
</dbReference>
<dbReference type="PANTHER" id="PTHR33993:SF14">
    <property type="entry name" value="GB|AAF24581.1"/>
    <property type="match status" value="1"/>
</dbReference>
<keyword evidence="3" id="KW-1185">Reference proteome</keyword>
<evidence type="ECO:0000313" key="3">
    <source>
        <dbReference type="Proteomes" id="UP001053296"/>
    </source>
</evidence>
<dbReference type="Gene3D" id="3.10.180.10">
    <property type="entry name" value="2,3-Dihydroxybiphenyl 1,2-Dioxygenase, domain 1"/>
    <property type="match status" value="2"/>
</dbReference>
<feature type="domain" description="VOC" evidence="1">
    <location>
        <begin position="133"/>
        <end position="247"/>
    </location>
</feature>
<dbReference type="CDD" id="cd07247">
    <property type="entry name" value="SgaA_N_like"/>
    <property type="match status" value="1"/>
</dbReference>
<dbReference type="PANTHER" id="PTHR33993">
    <property type="entry name" value="GLYOXALASE-RELATED"/>
    <property type="match status" value="1"/>
</dbReference>
<dbReference type="SUPFAM" id="SSF54593">
    <property type="entry name" value="Glyoxalase/Bleomycin resistance protein/Dihydroxybiphenyl dioxygenase"/>
    <property type="match status" value="2"/>
</dbReference>
<evidence type="ECO:0000313" key="2">
    <source>
        <dbReference type="EMBL" id="BCS89441.1"/>
    </source>
</evidence>
<dbReference type="InterPro" id="IPR037523">
    <property type="entry name" value="VOC_core"/>
</dbReference>
<proteinExistence type="predicted"/>
<sequence length="252" mass="28253">MELTGKFVWFDLYTTDIVQATRFYDAVFNWSFERTDPESGKVKNILFDHERIGNVIERKDKAKGSQWLSFISVRNTDALFNQALDSGATKLIAPKDMPDRGRVAVVLDPQEALFALVTSPLGDPADVKPTNGYWLGAELWTHDVDAAIQFYATLVGYTAQSLPVHEQVRYTQLLANAIPRCGVVSIPWEDVSPQWVPYVAVLDIQETLARVEAHGGRILIRPQMDIKSGRVAIFKDPTGGILGIQEFQPEEF</sequence>